<accession>A0A1J1JJU5</accession>
<proteinExistence type="predicted"/>
<reference evidence="1" key="1">
    <citation type="submission" date="2015-09" db="EMBL/GenBank/DDBJ databases">
        <authorList>
            <person name="Jackson K.R."/>
            <person name="Lunt B.L."/>
            <person name="Fisher J.N.B."/>
            <person name="Gardner A.V."/>
            <person name="Bailey M.E."/>
            <person name="Deus L.M."/>
            <person name="Earl A.S."/>
            <person name="Gibby P.D."/>
            <person name="Hartmann K.A."/>
            <person name="Liu J.E."/>
            <person name="Manci A.M."/>
            <person name="Nielsen D.A."/>
            <person name="Solomon M.B."/>
            <person name="Breakwell D.P."/>
            <person name="Burnett S.H."/>
            <person name="Grose J.H."/>
        </authorList>
    </citation>
    <scope>NUCLEOTIDE SEQUENCE</scope>
    <source>
        <strain evidence="1">7805</strain>
    </source>
</reference>
<organism evidence="1">
    <name type="scientific">Planktothrix agardhii</name>
    <name type="common">Oscillatoria agardhii</name>
    <dbReference type="NCBI Taxonomy" id="1160"/>
    <lineage>
        <taxon>Bacteria</taxon>
        <taxon>Bacillati</taxon>
        <taxon>Cyanobacteriota</taxon>
        <taxon>Cyanophyceae</taxon>
        <taxon>Oscillatoriophycideae</taxon>
        <taxon>Oscillatoriales</taxon>
        <taxon>Microcoleaceae</taxon>
        <taxon>Planktothrix</taxon>
    </lineage>
</organism>
<dbReference type="InterPro" id="IPR047676">
    <property type="entry name" value="FxLYD_dom"/>
</dbReference>
<gene>
    <name evidence="1" type="ORF">PLAM_3375</name>
</gene>
<protein>
    <submittedName>
        <fullName evidence="1">Uncharacterized protein</fullName>
    </submittedName>
</protein>
<dbReference type="EMBL" id="LO018304">
    <property type="protein sequence ID" value="CUM61341.1"/>
    <property type="molecule type" value="Genomic_DNA"/>
</dbReference>
<dbReference type="AlphaFoldDB" id="A0A1J1JJU5"/>
<evidence type="ECO:0000313" key="1">
    <source>
        <dbReference type="EMBL" id="CUM61341.1"/>
    </source>
</evidence>
<name>A0A1J1JJU5_PLAAG</name>
<dbReference type="RefSeq" id="WP_254034346.1">
    <property type="nucleotide sequence ID" value="NZ_LR882950.1"/>
</dbReference>
<dbReference type="NCBIfam" id="NF038353">
    <property type="entry name" value="FxLYD_dom"/>
    <property type="match status" value="1"/>
</dbReference>
<sequence length="172" mass="19071">MLNQFNGFNKVAGISLISLLSVSATSILMTSDQQNFAIAQENPGCFIVDHAERVINLDGLCIPQSKAELEPPAIIKGIALTNITILWDKSEYPMIIGTITNKTNQAIQVSQITLQFEDKSTGDVITTETLDVEAYLAPNQRREFRETVSKDSDLGGRRERAIKMPPVFVEWT</sequence>